<dbReference type="InterPro" id="IPR056924">
    <property type="entry name" value="SH3_Tf2-1"/>
</dbReference>
<proteinExistence type="predicted"/>
<comment type="caution">
    <text evidence="2">The sequence shown here is derived from an EMBL/GenBank/DDBJ whole genome shotgun (WGS) entry which is preliminary data.</text>
</comment>
<dbReference type="EMBL" id="JACGWJ010000009">
    <property type="protein sequence ID" value="KAL0400280.1"/>
    <property type="molecule type" value="Genomic_DNA"/>
</dbReference>
<organism evidence="2">
    <name type="scientific">Sesamum radiatum</name>
    <name type="common">Black benniseed</name>
    <dbReference type="NCBI Taxonomy" id="300843"/>
    <lineage>
        <taxon>Eukaryota</taxon>
        <taxon>Viridiplantae</taxon>
        <taxon>Streptophyta</taxon>
        <taxon>Embryophyta</taxon>
        <taxon>Tracheophyta</taxon>
        <taxon>Spermatophyta</taxon>
        <taxon>Magnoliopsida</taxon>
        <taxon>eudicotyledons</taxon>
        <taxon>Gunneridae</taxon>
        <taxon>Pentapetalae</taxon>
        <taxon>asterids</taxon>
        <taxon>lamiids</taxon>
        <taxon>Lamiales</taxon>
        <taxon>Pedaliaceae</taxon>
        <taxon>Sesamum</taxon>
    </lineage>
</organism>
<protein>
    <recommendedName>
        <fullName evidence="1">Tf2-1-like SH3-like domain-containing protein</fullName>
    </recommendedName>
</protein>
<dbReference type="Pfam" id="PF24626">
    <property type="entry name" value="SH3_Tf2-1"/>
    <property type="match status" value="1"/>
</dbReference>
<feature type="domain" description="Tf2-1-like SH3-like" evidence="1">
    <location>
        <begin position="94"/>
        <end position="137"/>
    </location>
</feature>
<evidence type="ECO:0000313" key="2">
    <source>
        <dbReference type="EMBL" id="KAL0400280.1"/>
    </source>
</evidence>
<reference evidence="2" key="2">
    <citation type="journal article" date="2024" name="Plant">
        <title>Genomic evolution and insights into agronomic trait innovations of Sesamum species.</title>
        <authorList>
            <person name="Miao H."/>
            <person name="Wang L."/>
            <person name="Qu L."/>
            <person name="Liu H."/>
            <person name="Sun Y."/>
            <person name="Le M."/>
            <person name="Wang Q."/>
            <person name="Wei S."/>
            <person name="Zheng Y."/>
            <person name="Lin W."/>
            <person name="Duan Y."/>
            <person name="Cao H."/>
            <person name="Xiong S."/>
            <person name="Wang X."/>
            <person name="Wei L."/>
            <person name="Li C."/>
            <person name="Ma Q."/>
            <person name="Ju M."/>
            <person name="Zhao R."/>
            <person name="Li G."/>
            <person name="Mu C."/>
            <person name="Tian Q."/>
            <person name="Mei H."/>
            <person name="Zhang T."/>
            <person name="Gao T."/>
            <person name="Zhang H."/>
        </authorList>
    </citation>
    <scope>NUCLEOTIDE SEQUENCE</scope>
    <source>
        <strain evidence="2">G02</strain>
    </source>
</reference>
<dbReference type="AlphaFoldDB" id="A0AAW2T6E0"/>
<reference evidence="2" key="1">
    <citation type="submission" date="2020-06" db="EMBL/GenBank/DDBJ databases">
        <authorList>
            <person name="Li T."/>
            <person name="Hu X."/>
            <person name="Zhang T."/>
            <person name="Song X."/>
            <person name="Zhang H."/>
            <person name="Dai N."/>
            <person name="Sheng W."/>
            <person name="Hou X."/>
            <person name="Wei L."/>
        </authorList>
    </citation>
    <scope>NUCLEOTIDE SEQUENCE</scope>
    <source>
        <strain evidence="2">G02</strain>
        <tissue evidence="2">Leaf</tissue>
    </source>
</reference>
<sequence length="162" mass="18805">MNLKCGSSSRLWWSIGTALPSTVRLACRLSKLYGKTLLSLPSYSPGNSNIALLDESLQHIQRILQVLCSNLHRARQCMTNQENQNWCDREFEVGDWVYLKLQQYRQQSVERRSCQKLSKRYFGPFCVLRRIGAVAYEGSGSAWEEQRKCKKSKVKRFKHIIS</sequence>
<gene>
    <name evidence="2" type="ORF">Sradi_2371300</name>
</gene>
<accession>A0AAW2T6E0</accession>
<name>A0AAW2T6E0_SESRA</name>
<evidence type="ECO:0000259" key="1">
    <source>
        <dbReference type="Pfam" id="PF24626"/>
    </source>
</evidence>